<feature type="compositionally biased region" description="Basic and acidic residues" evidence="5">
    <location>
        <begin position="330"/>
        <end position="342"/>
    </location>
</feature>
<keyword evidence="9" id="KW-1185">Reference proteome</keyword>
<proteinExistence type="predicted"/>
<comment type="subcellular location">
    <subcellularLocation>
        <location evidence="1">Membrane</location>
        <topology evidence="1">Multi-pass membrane protein</topology>
    </subcellularLocation>
</comment>
<feature type="transmembrane region" description="Helical" evidence="6">
    <location>
        <begin position="93"/>
        <end position="118"/>
    </location>
</feature>
<feature type="domain" description="EamA" evidence="7">
    <location>
        <begin position="156"/>
        <end position="290"/>
    </location>
</feature>
<name>A0A7D5PDT6_9EURY</name>
<feature type="transmembrane region" description="Helical" evidence="6">
    <location>
        <begin position="218"/>
        <end position="239"/>
    </location>
</feature>
<dbReference type="EMBL" id="CP058909">
    <property type="protein sequence ID" value="QLH84402.1"/>
    <property type="molecule type" value="Genomic_DNA"/>
</dbReference>
<keyword evidence="4 6" id="KW-0472">Membrane</keyword>
<feature type="transmembrane region" description="Helical" evidence="6">
    <location>
        <begin position="34"/>
        <end position="54"/>
    </location>
</feature>
<dbReference type="AlphaFoldDB" id="A0A7D5PDT6"/>
<evidence type="ECO:0000259" key="7">
    <source>
        <dbReference type="Pfam" id="PF00892"/>
    </source>
</evidence>
<feature type="transmembrane region" description="Helical" evidence="6">
    <location>
        <begin position="274"/>
        <end position="291"/>
    </location>
</feature>
<keyword evidence="2 6" id="KW-0812">Transmembrane</keyword>
<dbReference type="OrthoDB" id="17861at2157"/>
<dbReference type="GeneID" id="56085600"/>
<feature type="region of interest" description="Disordered" evidence="5">
    <location>
        <begin position="320"/>
        <end position="351"/>
    </location>
</feature>
<feature type="transmembrane region" description="Helical" evidence="6">
    <location>
        <begin position="251"/>
        <end position="268"/>
    </location>
</feature>
<reference evidence="8 9" key="1">
    <citation type="submission" date="2020-07" db="EMBL/GenBank/DDBJ databases">
        <title>Halosimplex litoreum sp. nov. and Halosimplex rubrum sp. nov., isolated from different salt environments.</title>
        <authorList>
            <person name="Cui H."/>
        </authorList>
    </citation>
    <scope>NUCLEOTIDE SEQUENCE [LARGE SCALE GENOMIC DNA]</scope>
    <source>
        <strain evidence="8 9">R2</strain>
    </source>
</reference>
<evidence type="ECO:0000256" key="4">
    <source>
        <dbReference type="ARBA" id="ARBA00023136"/>
    </source>
</evidence>
<dbReference type="PANTHER" id="PTHR32322">
    <property type="entry name" value="INNER MEMBRANE TRANSPORTER"/>
    <property type="match status" value="1"/>
</dbReference>
<dbReference type="PANTHER" id="PTHR32322:SF2">
    <property type="entry name" value="EAMA DOMAIN-CONTAINING PROTEIN"/>
    <property type="match status" value="1"/>
</dbReference>
<dbReference type="SUPFAM" id="SSF103481">
    <property type="entry name" value="Multidrug resistance efflux transporter EmrE"/>
    <property type="match status" value="2"/>
</dbReference>
<evidence type="ECO:0000256" key="3">
    <source>
        <dbReference type="ARBA" id="ARBA00022989"/>
    </source>
</evidence>
<evidence type="ECO:0000256" key="5">
    <source>
        <dbReference type="SAM" id="MobiDB-lite"/>
    </source>
</evidence>
<feature type="domain" description="EamA" evidence="7">
    <location>
        <begin position="7"/>
        <end position="141"/>
    </location>
</feature>
<evidence type="ECO:0000256" key="2">
    <source>
        <dbReference type="ARBA" id="ARBA00022692"/>
    </source>
</evidence>
<feature type="transmembrane region" description="Helical" evidence="6">
    <location>
        <begin position="66"/>
        <end position="87"/>
    </location>
</feature>
<accession>A0A7D5PDT6</accession>
<dbReference type="Proteomes" id="UP000509346">
    <property type="component" value="Chromosome"/>
</dbReference>
<dbReference type="GO" id="GO:0016020">
    <property type="term" value="C:membrane"/>
    <property type="evidence" value="ECO:0007669"/>
    <property type="project" value="UniProtKB-SubCell"/>
</dbReference>
<evidence type="ECO:0000313" key="9">
    <source>
        <dbReference type="Proteomes" id="UP000509346"/>
    </source>
</evidence>
<dbReference type="RefSeq" id="WP_179919487.1">
    <property type="nucleotide sequence ID" value="NZ_CP058909.1"/>
</dbReference>
<protein>
    <submittedName>
        <fullName evidence="8">DMT family transporter</fullName>
    </submittedName>
</protein>
<evidence type="ECO:0000256" key="6">
    <source>
        <dbReference type="SAM" id="Phobius"/>
    </source>
</evidence>
<gene>
    <name evidence="8" type="ORF">HZS54_23385</name>
</gene>
<feature type="transmembrane region" description="Helical" evidence="6">
    <location>
        <begin position="186"/>
        <end position="206"/>
    </location>
</feature>
<sequence length="351" mass="35402">MIGRRTVAAFLATSLLFGGTFVAAKGGLEFFPPLLFVALRFDIAAVALIAYVLLTHSRADLIPRTRGDLGGIVATGLFAIGLTNALLFVGQQYVTSGVAAIIASLNPILTPVLAAVLLADERLSARGAVGMAVGLVGVALVANPDPSAFGAGGLLGEGIMLVSAVCGALGSVLIRRADADLSSTVRTAWGLPLAAVVTHGLSLAAGESPAAITWTPGALLALAYVALLAGAVAYIAYFGLIDEVGAIRANLAFYVVPLVATLGGWALLGETISGLAVAGFLVVFAGFAIIGSESFARPGLRETLPGRLLASESLRSLDDAYATDGGSDPADDRPASDCRIDGDGPGCPADD</sequence>
<keyword evidence="3 6" id="KW-1133">Transmembrane helix</keyword>
<dbReference type="InterPro" id="IPR037185">
    <property type="entry name" value="EmrE-like"/>
</dbReference>
<organism evidence="8 9">
    <name type="scientific">Halosimplex pelagicum</name>
    <dbReference type="NCBI Taxonomy" id="869886"/>
    <lineage>
        <taxon>Archaea</taxon>
        <taxon>Methanobacteriati</taxon>
        <taxon>Methanobacteriota</taxon>
        <taxon>Stenosarchaea group</taxon>
        <taxon>Halobacteria</taxon>
        <taxon>Halobacteriales</taxon>
        <taxon>Haloarculaceae</taxon>
        <taxon>Halosimplex</taxon>
    </lineage>
</organism>
<dbReference type="Pfam" id="PF00892">
    <property type="entry name" value="EamA"/>
    <property type="match status" value="2"/>
</dbReference>
<feature type="transmembrane region" description="Helical" evidence="6">
    <location>
        <begin position="148"/>
        <end position="174"/>
    </location>
</feature>
<dbReference type="InterPro" id="IPR050638">
    <property type="entry name" value="AA-Vitamin_Transporters"/>
</dbReference>
<dbReference type="InterPro" id="IPR000620">
    <property type="entry name" value="EamA_dom"/>
</dbReference>
<dbReference type="KEGG" id="hpel:HZS54_23385"/>
<feature type="transmembrane region" description="Helical" evidence="6">
    <location>
        <begin position="125"/>
        <end position="142"/>
    </location>
</feature>
<evidence type="ECO:0000313" key="8">
    <source>
        <dbReference type="EMBL" id="QLH84402.1"/>
    </source>
</evidence>
<evidence type="ECO:0000256" key="1">
    <source>
        <dbReference type="ARBA" id="ARBA00004141"/>
    </source>
</evidence>